<proteinExistence type="predicted"/>
<feature type="domain" description="Tet-like 2OG-Fe(II) oxygenase" evidence="3">
    <location>
        <begin position="253"/>
        <end position="461"/>
    </location>
</feature>
<feature type="compositionally biased region" description="Basic residues" evidence="2">
    <location>
        <begin position="18"/>
        <end position="28"/>
    </location>
</feature>
<dbReference type="InterPro" id="IPR046798">
    <property type="entry name" value="2OG-FeII_Oxy_6"/>
</dbReference>
<gene>
    <name evidence="4" type="ORF">VNI00_004009</name>
</gene>
<feature type="coiled-coil region" evidence="1">
    <location>
        <begin position="78"/>
        <end position="132"/>
    </location>
</feature>
<dbReference type="EMBL" id="JAYKXP010000010">
    <property type="protein sequence ID" value="KAK7053383.1"/>
    <property type="molecule type" value="Genomic_DNA"/>
</dbReference>
<evidence type="ECO:0000313" key="5">
    <source>
        <dbReference type="Proteomes" id="UP001383192"/>
    </source>
</evidence>
<sequence length="520" mass="59272">MSGIPNKPILPMSTSKQRSSKSKRRRSSSGHQPRTDISVEELEPGQAVKPPDAGPSSRAKRQKRKERTTARYVAAMQLDNEIMAMRDAQSDLDAAAEEDRIASEALQKAREQEAHEAEYERVGKEIREEMRQGQYSVAEKLLQMFTGMNNIKLHVIRDEDRQQYIQALKALETKRRQPLSSKDPEFPLTQTLPIFQPGFHICVHEKTMNILLECRITPWGEMNMKERESKLQAIHTIMAFTQSANGIKTNGSQTFQDHAKKSNNNVNKPKPHGNMFAGGWHRTKGERGVHLSRYTVDKSGGSETRQKKIDIYSETSEDFSHVAEEYSEGLRRMYPLGYNVLKQHAEMYDVPSFNQLEMDTLHGKPIVNAFANSITITNDDFANYQHMDRDAIAIAYGWWWIGWQDPRTKTWHVKDEYDHDKVQGGEFLVAEHGVMIDFSRARGLVEIFWRGNSDHHGTMRSTSSEGVTRFGTSIQITADAVAGMAAWKDDGYNPAKIVGHASRLEFAWDSMQRAKSKKRS</sequence>
<name>A0AAW0DNU0_9AGAR</name>
<keyword evidence="5" id="KW-1185">Reference proteome</keyword>
<accession>A0AAW0DNU0</accession>
<organism evidence="4 5">
    <name type="scientific">Paramarasmius palmivorus</name>
    <dbReference type="NCBI Taxonomy" id="297713"/>
    <lineage>
        <taxon>Eukaryota</taxon>
        <taxon>Fungi</taxon>
        <taxon>Dikarya</taxon>
        <taxon>Basidiomycota</taxon>
        <taxon>Agaricomycotina</taxon>
        <taxon>Agaricomycetes</taxon>
        <taxon>Agaricomycetidae</taxon>
        <taxon>Agaricales</taxon>
        <taxon>Marasmiineae</taxon>
        <taxon>Marasmiaceae</taxon>
        <taxon>Paramarasmius</taxon>
    </lineage>
</organism>
<reference evidence="4 5" key="1">
    <citation type="submission" date="2024-01" db="EMBL/GenBank/DDBJ databases">
        <title>A draft genome for a cacao thread blight-causing isolate of Paramarasmius palmivorus.</title>
        <authorList>
            <person name="Baruah I.K."/>
            <person name="Bukari Y."/>
            <person name="Amoako-Attah I."/>
            <person name="Meinhardt L.W."/>
            <person name="Bailey B.A."/>
            <person name="Cohen S.P."/>
        </authorList>
    </citation>
    <scope>NUCLEOTIDE SEQUENCE [LARGE SCALE GENOMIC DNA]</scope>
    <source>
        <strain evidence="4 5">GH-12</strain>
    </source>
</reference>
<dbReference type="Proteomes" id="UP001383192">
    <property type="component" value="Unassembled WGS sequence"/>
</dbReference>
<evidence type="ECO:0000256" key="1">
    <source>
        <dbReference type="SAM" id="Coils"/>
    </source>
</evidence>
<dbReference type="Pfam" id="PF20515">
    <property type="entry name" value="2OG-FeII_Oxy_6"/>
    <property type="match status" value="1"/>
</dbReference>
<evidence type="ECO:0000256" key="2">
    <source>
        <dbReference type="SAM" id="MobiDB-lite"/>
    </source>
</evidence>
<dbReference type="AlphaFoldDB" id="A0AAW0DNU0"/>
<keyword evidence="1" id="KW-0175">Coiled coil</keyword>
<protein>
    <recommendedName>
        <fullName evidence="3">Tet-like 2OG-Fe(II) oxygenase domain-containing protein</fullName>
    </recommendedName>
</protein>
<comment type="caution">
    <text evidence="4">The sequence shown here is derived from an EMBL/GenBank/DDBJ whole genome shotgun (WGS) entry which is preliminary data.</text>
</comment>
<evidence type="ECO:0000313" key="4">
    <source>
        <dbReference type="EMBL" id="KAK7053383.1"/>
    </source>
</evidence>
<evidence type="ECO:0000259" key="3">
    <source>
        <dbReference type="Pfam" id="PF20515"/>
    </source>
</evidence>
<feature type="region of interest" description="Disordered" evidence="2">
    <location>
        <begin position="1"/>
        <end position="71"/>
    </location>
</feature>